<reference evidence="1" key="1">
    <citation type="submission" date="2020-05" db="EMBL/GenBank/DDBJ databases">
        <title>Large-scale comparative analyses of tick genomes elucidate their genetic diversity and vector capacities.</title>
        <authorList>
            <person name="Jia N."/>
            <person name="Wang J."/>
            <person name="Shi W."/>
            <person name="Du L."/>
            <person name="Sun Y."/>
            <person name="Zhan W."/>
            <person name="Jiang J."/>
            <person name="Wang Q."/>
            <person name="Zhang B."/>
            <person name="Ji P."/>
            <person name="Sakyi L.B."/>
            <person name="Cui X."/>
            <person name="Yuan T."/>
            <person name="Jiang B."/>
            <person name="Yang W."/>
            <person name="Lam T.T.-Y."/>
            <person name="Chang Q."/>
            <person name="Ding S."/>
            <person name="Wang X."/>
            <person name="Zhu J."/>
            <person name="Ruan X."/>
            <person name="Zhao L."/>
            <person name="Wei J."/>
            <person name="Que T."/>
            <person name="Du C."/>
            <person name="Cheng J."/>
            <person name="Dai P."/>
            <person name="Han X."/>
            <person name="Huang E."/>
            <person name="Gao Y."/>
            <person name="Liu J."/>
            <person name="Shao H."/>
            <person name="Ye R."/>
            <person name="Li L."/>
            <person name="Wei W."/>
            <person name="Wang X."/>
            <person name="Wang C."/>
            <person name="Yang T."/>
            <person name="Huo Q."/>
            <person name="Li W."/>
            <person name="Guo W."/>
            <person name="Chen H."/>
            <person name="Zhou L."/>
            <person name="Ni X."/>
            <person name="Tian J."/>
            <person name="Zhou Y."/>
            <person name="Sheng Y."/>
            <person name="Liu T."/>
            <person name="Pan Y."/>
            <person name="Xia L."/>
            <person name="Li J."/>
            <person name="Zhao F."/>
            <person name="Cao W."/>
        </authorList>
    </citation>
    <scope>NUCLEOTIDE SEQUENCE</scope>
    <source>
        <strain evidence="1">Dsil-2018</strain>
    </source>
</reference>
<comment type="caution">
    <text evidence="1">The sequence shown here is derived from an EMBL/GenBank/DDBJ whole genome shotgun (WGS) entry which is preliminary data.</text>
</comment>
<dbReference type="EMBL" id="CM023474">
    <property type="protein sequence ID" value="KAH7950096.1"/>
    <property type="molecule type" value="Genomic_DNA"/>
</dbReference>
<protein>
    <submittedName>
        <fullName evidence="1">Uncharacterized protein</fullName>
    </submittedName>
</protein>
<gene>
    <name evidence="1" type="ORF">HPB49_019536</name>
</gene>
<evidence type="ECO:0000313" key="2">
    <source>
        <dbReference type="Proteomes" id="UP000821865"/>
    </source>
</evidence>
<dbReference type="Proteomes" id="UP000821865">
    <property type="component" value="Chromosome 5"/>
</dbReference>
<keyword evidence="2" id="KW-1185">Reference proteome</keyword>
<accession>A0ACB8CSL8</accession>
<evidence type="ECO:0000313" key="1">
    <source>
        <dbReference type="EMBL" id="KAH7950096.1"/>
    </source>
</evidence>
<organism evidence="1 2">
    <name type="scientific">Dermacentor silvarum</name>
    <name type="common">Tick</name>
    <dbReference type="NCBI Taxonomy" id="543639"/>
    <lineage>
        <taxon>Eukaryota</taxon>
        <taxon>Metazoa</taxon>
        <taxon>Ecdysozoa</taxon>
        <taxon>Arthropoda</taxon>
        <taxon>Chelicerata</taxon>
        <taxon>Arachnida</taxon>
        <taxon>Acari</taxon>
        <taxon>Parasitiformes</taxon>
        <taxon>Ixodida</taxon>
        <taxon>Ixodoidea</taxon>
        <taxon>Ixodidae</taxon>
        <taxon>Rhipicephalinae</taxon>
        <taxon>Dermacentor</taxon>
    </lineage>
</organism>
<sequence>MKIIKENSAFLSNFEVLKLLKDLQSDKKASVSGGGKAAARTVPNLATVSYETITYLEETACVRQTDQHIEDFLRQITALPFKLTKIEKLQLINHRPTSPVEIQLLIEESEERLSEADVATILELVERTLPPIKDEEPEKEGQEGEEGDEESMQCE</sequence>
<name>A0ACB8CSL8_DERSI</name>
<proteinExistence type="predicted"/>